<gene>
    <name evidence="1" type="ORF">GSPATT00008383001</name>
</gene>
<proteinExistence type="predicted"/>
<dbReference type="RefSeq" id="XP_001439301.1">
    <property type="nucleotide sequence ID" value="XM_001439264.1"/>
</dbReference>
<dbReference type="KEGG" id="ptm:GSPATT00008383001"/>
<dbReference type="GeneID" id="5025086"/>
<dbReference type="AlphaFoldDB" id="A0CM87"/>
<reference evidence="1 2" key="1">
    <citation type="journal article" date="2006" name="Nature">
        <title>Global trends of whole-genome duplications revealed by the ciliate Paramecium tetraurelia.</title>
        <authorList>
            <consortium name="Genoscope"/>
            <person name="Aury J.-M."/>
            <person name="Jaillon O."/>
            <person name="Duret L."/>
            <person name="Noel B."/>
            <person name="Jubin C."/>
            <person name="Porcel B.M."/>
            <person name="Segurens B."/>
            <person name="Daubin V."/>
            <person name="Anthouard V."/>
            <person name="Aiach N."/>
            <person name="Arnaiz O."/>
            <person name="Billaut A."/>
            <person name="Beisson J."/>
            <person name="Blanc I."/>
            <person name="Bouhouche K."/>
            <person name="Camara F."/>
            <person name="Duharcourt S."/>
            <person name="Guigo R."/>
            <person name="Gogendeau D."/>
            <person name="Katinka M."/>
            <person name="Keller A.-M."/>
            <person name="Kissmehl R."/>
            <person name="Klotz C."/>
            <person name="Koll F."/>
            <person name="Le Moue A."/>
            <person name="Lepere C."/>
            <person name="Malinsky S."/>
            <person name="Nowacki M."/>
            <person name="Nowak J.K."/>
            <person name="Plattner H."/>
            <person name="Poulain J."/>
            <person name="Ruiz F."/>
            <person name="Serrano V."/>
            <person name="Zagulski M."/>
            <person name="Dessen P."/>
            <person name="Betermier M."/>
            <person name="Weissenbach J."/>
            <person name="Scarpelli C."/>
            <person name="Schachter V."/>
            <person name="Sperling L."/>
            <person name="Meyer E."/>
            <person name="Cohen J."/>
            <person name="Wincker P."/>
        </authorList>
    </citation>
    <scope>NUCLEOTIDE SEQUENCE [LARGE SCALE GENOMIC DNA]</scope>
    <source>
        <strain evidence="1 2">Stock d4-2</strain>
    </source>
</reference>
<evidence type="ECO:0000313" key="2">
    <source>
        <dbReference type="Proteomes" id="UP000000600"/>
    </source>
</evidence>
<dbReference type="OMA" id="ACLYLEF"/>
<organism evidence="1 2">
    <name type="scientific">Paramecium tetraurelia</name>
    <dbReference type="NCBI Taxonomy" id="5888"/>
    <lineage>
        <taxon>Eukaryota</taxon>
        <taxon>Sar</taxon>
        <taxon>Alveolata</taxon>
        <taxon>Ciliophora</taxon>
        <taxon>Intramacronucleata</taxon>
        <taxon>Oligohymenophorea</taxon>
        <taxon>Peniculida</taxon>
        <taxon>Parameciidae</taxon>
        <taxon>Paramecium</taxon>
    </lineage>
</organism>
<sequence>MEQKNPYFIDYQSEIDKIVETIKQSNKPIRYQIMNATKSNLELAIKLHPVIIHVISHGDYDEKSACLYLEFQDDGISTKFQTHEIQNMIQNHKAMTRIKLICISSVVAKNVADYIPKSISSVVFQKFYNKEDEEGPAFWGMFYEKIFSDFTIQKSFNEAKQKLGSKFWENKNNRFICCCFHKHNEKCPYDPASIGYEGSHNQHLSCAQQKWSHILEKHAQVHQKQCGLNCLGMMTHKCSQLEFDDWGCQNYSSRIENILKKLQISYQDDFRQNLLFKNELNCCCCDQLSGILSIVDSSNIIYENAQHTFEQKIQLHLYDQNENNLNFTEKIENNEELFTEINYIKIDKQIILVHSFDWQNSDLQQYTINAITSYFEIYLKQISNKKQIKRLSINLKDYNINNWIEYVASQLNLHYSSPQDFFIKFKEYFINLQNQPQYLYIFLIENIVNIYDTDQFKKFYEEIQNAIETHFILIFTVNNIEKNYLKLLTQDKLVQLIDLKQINSLIDAEIAQE</sequence>
<dbReference type="InParanoid" id="A0CM87"/>
<evidence type="ECO:0008006" key="3">
    <source>
        <dbReference type="Google" id="ProtNLM"/>
    </source>
</evidence>
<dbReference type="HOGENOM" id="CLU_531540_0_0_1"/>
<name>A0CM87_PARTE</name>
<evidence type="ECO:0000313" key="1">
    <source>
        <dbReference type="EMBL" id="CAK71904.1"/>
    </source>
</evidence>
<dbReference type="OrthoDB" id="308022at2759"/>
<dbReference type="Proteomes" id="UP000000600">
    <property type="component" value="Unassembled WGS sequence"/>
</dbReference>
<dbReference type="EMBL" id="CT868108">
    <property type="protein sequence ID" value="CAK71904.1"/>
    <property type="molecule type" value="Genomic_DNA"/>
</dbReference>
<keyword evidence="2" id="KW-1185">Reference proteome</keyword>
<accession>A0CM87</accession>
<protein>
    <recommendedName>
        <fullName evidence="3">CHAT domain-containing protein</fullName>
    </recommendedName>
</protein>